<feature type="compositionally biased region" description="Basic and acidic residues" evidence="1">
    <location>
        <begin position="1"/>
        <end position="10"/>
    </location>
</feature>
<dbReference type="EMBL" id="QBMP01000174">
    <property type="protein sequence ID" value="PZO51161.1"/>
    <property type="molecule type" value="Genomic_DNA"/>
</dbReference>
<dbReference type="AlphaFoldDB" id="A0A2W4YWB3"/>
<evidence type="ECO:0000313" key="2">
    <source>
        <dbReference type="EMBL" id="PZO51161.1"/>
    </source>
</evidence>
<proteinExistence type="predicted"/>
<accession>A0A2W4YWB3</accession>
<organism evidence="2 3">
    <name type="scientific">Phormidesmis priestleyi</name>
    <dbReference type="NCBI Taxonomy" id="268141"/>
    <lineage>
        <taxon>Bacteria</taxon>
        <taxon>Bacillati</taxon>
        <taxon>Cyanobacteriota</taxon>
        <taxon>Cyanophyceae</taxon>
        <taxon>Leptolyngbyales</taxon>
        <taxon>Leptolyngbyaceae</taxon>
        <taxon>Phormidesmis</taxon>
    </lineage>
</organism>
<evidence type="ECO:0000256" key="1">
    <source>
        <dbReference type="SAM" id="MobiDB-lite"/>
    </source>
</evidence>
<reference evidence="3" key="1">
    <citation type="submission" date="2018-04" db="EMBL/GenBank/DDBJ databases">
        <authorList>
            <person name="Cornet L."/>
        </authorList>
    </citation>
    <scope>NUCLEOTIDE SEQUENCE [LARGE SCALE GENOMIC DNA]</scope>
</reference>
<protein>
    <submittedName>
        <fullName evidence="2">Uncharacterized protein</fullName>
    </submittedName>
</protein>
<evidence type="ECO:0000313" key="3">
    <source>
        <dbReference type="Proteomes" id="UP000249794"/>
    </source>
</evidence>
<gene>
    <name evidence="2" type="ORF">DCF15_15115</name>
</gene>
<sequence length="136" mass="14720">MPKSQSDRTKMFNLLAGGLDDADLSAPEKVTPESAAPPTVETSNEIPATPPQPVMGDASKQVNGTTDKRKQRVKTGKRSDDAYMQTGMFLPVGLVQEVKGYLAFDGNRQTIGDLTEGLLQVWAAEKKAELAKRLTE</sequence>
<feature type="region of interest" description="Disordered" evidence="1">
    <location>
        <begin position="1"/>
        <end position="80"/>
    </location>
</feature>
<dbReference type="Proteomes" id="UP000249794">
    <property type="component" value="Unassembled WGS sequence"/>
</dbReference>
<reference evidence="2 3" key="2">
    <citation type="submission" date="2018-06" db="EMBL/GenBank/DDBJ databases">
        <title>Metagenomic assembly of (sub)arctic Cyanobacteria and their associated microbiome from non-axenic cultures.</title>
        <authorList>
            <person name="Baurain D."/>
        </authorList>
    </citation>
    <scope>NUCLEOTIDE SEQUENCE [LARGE SCALE GENOMIC DNA]</scope>
    <source>
        <strain evidence="2">ULC027bin1</strain>
    </source>
</reference>
<name>A0A2W4YWB3_9CYAN</name>
<comment type="caution">
    <text evidence="2">The sequence shown here is derived from an EMBL/GenBank/DDBJ whole genome shotgun (WGS) entry which is preliminary data.</text>
</comment>